<dbReference type="PANTHER" id="PTHR12526">
    <property type="entry name" value="GLYCOSYLTRANSFERASE"/>
    <property type="match status" value="1"/>
</dbReference>
<organism evidence="2">
    <name type="scientific">Vibrio parahaemolyticus</name>
    <dbReference type="NCBI Taxonomy" id="670"/>
    <lineage>
        <taxon>Bacteria</taxon>
        <taxon>Pseudomonadati</taxon>
        <taxon>Pseudomonadota</taxon>
        <taxon>Gammaproteobacteria</taxon>
        <taxon>Vibrionales</taxon>
        <taxon>Vibrionaceae</taxon>
        <taxon>Vibrio</taxon>
    </lineage>
</organism>
<dbReference type="EC" id="2.4.1.291" evidence="2"/>
<sequence length="375" mass="43132">MKNIIFINNLSHGGAERVVSRLFKNEAIRMVTSLWVLNNNEFYENKSLNKVSFNSKFPIVSFVKSICKLVFLPNDYVVQSHLNNPNLACGLAKIVGANFAFQSVHCFSYSSFYNNKSYITKFAHRALMSMALKQADVHIFKSKEMLSDFNDVFGWTPENYRVIYNPYNIEEIKELAQEIIDKPVDDNRYHIAIVGRLNPSKRPYDVIKIAESFQDDCHFHFFGNGSLKNELLEYVRYKELKNITFHDMVENPFKYINKFGFYLSCSEAEGFPNALIESMISKAIPIHSDCKTGPKEILCDDFLNYSSSKGEFSLEKRGILFPVGDIEAACKAISYAIENQYILSSEFENNSKDFIDSISHQEITSKYAEVLECHH</sequence>
<gene>
    <name evidence="2" type="primary">pglJ</name>
    <name evidence="2" type="ORF">VP356_00030</name>
</gene>
<dbReference type="InterPro" id="IPR001296">
    <property type="entry name" value="Glyco_trans_1"/>
</dbReference>
<evidence type="ECO:0000313" key="2">
    <source>
        <dbReference type="EMBL" id="QOS16204.1"/>
    </source>
</evidence>
<dbReference type="GO" id="GO:0016757">
    <property type="term" value="F:glycosyltransferase activity"/>
    <property type="evidence" value="ECO:0007669"/>
    <property type="project" value="UniProtKB-KW"/>
</dbReference>
<keyword evidence="2" id="KW-0808">Transferase</keyword>
<reference evidence="2" key="1">
    <citation type="submission" date="2020-08" db="EMBL/GenBank/DDBJ databases">
        <title>Genetic structure, function and evolution of capsule biosynthesis loci in Vibrio parahaemolyticus.</title>
        <authorList>
            <person name="Li L."/>
            <person name="Bian S."/>
        </authorList>
    </citation>
    <scope>NUCLEOTIDE SEQUENCE</scope>
    <source>
        <strain evidence="2">VP356</strain>
    </source>
</reference>
<dbReference type="PANTHER" id="PTHR12526:SF630">
    <property type="entry name" value="GLYCOSYLTRANSFERASE"/>
    <property type="match status" value="1"/>
</dbReference>
<proteinExistence type="predicted"/>
<keyword evidence="2" id="KW-0328">Glycosyltransferase</keyword>
<accession>A0A7M1VP92</accession>
<name>A0A7M1VP92_VIBPH</name>
<dbReference type="EMBL" id="MT898044">
    <property type="protein sequence ID" value="QOS16204.1"/>
    <property type="molecule type" value="Genomic_DNA"/>
</dbReference>
<evidence type="ECO:0000259" key="1">
    <source>
        <dbReference type="Pfam" id="PF00534"/>
    </source>
</evidence>
<dbReference type="Pfam" id="PF00534">
    <property type="entry name" value="Glycos_transf_1"/>
    <property type="match status" value="1"/>
</dbReference>
<dbReference type="Gene3D" id="3.40.50.2000">
    <property type="entry name" value="Glycogen Phosphorylase B"/>
    <property type="match status" value="2"/>
</dbReference>
<feature type="domain" description="Glycosyl transferase family 1" evidence="1">
    <location>
        <begin position="183"/>
        <end position="352"/>
    </location>
</feature>
<dbReference type="AlphaFoldDB" id="A0A7M1VP92"/>
<dbReference type="SUPFAM" id="SSF53756">
    <property type="entry name" value="UDP-Glycosyltransferase/glycogen phosphorylase"/>
    <property type="match status" value="1"/>
</dbReference>
<protein>
    <submittedName>
        <fullName evidence="2">N-acetylgalactosamine-N, N'-diacetylbacillosaminyl-diphospho-undecaprenol 4-alpha-N-acetylgalactosaminyltransferase</fullName>
        <ecNumber evidence="2">2.4.1.291</ecNumber>
    </submittedName>
</protein>
<dbReference type="GO" id="GO:1901135">
    <property type="term" value="P:carbohydrate derivative metabolic process"/>
    <property type="evidence" value="ECO:0007669"/>
    <property type="project" value="UniProtKB-ARBA"/>
</dbReference>